<evidence type="ECO:0000259" key="11">
    <source>
        <dbReference type="Pfam" id="PF08245"/>
    </source>
</evidence>
<dbReference type="GO" id="GO:0005524">
    <property type="term" value="F:ATP binding"/>
    <property type="evidence" value="ECO:0007669"/>
    <property type="project" value="UniProtKB-KW"/>
</dbReference>
<dbReference type="Gene3D" id="3.40.50.720">
    <property type="entry name" value="NAD(P)-binding Rossmann-like Domain"/>
    <property type="match status" value="1"/>
</dbReference>
<keyword evidence="5" id="KW-0133">Cell shape</keyword>
<dbReference type="GO" id="GO:0016881">
    <property type="term" value="F:acid-amino acid ligase activity"/>
    <property type="evidence" value="ECO:0007669"/>
    <property type="project" value="InterPro"/>
</dbReference>
<evidence type="ECO:0000256" key="7">
    <source>
        <dbReference type="ARBA" id="ARBA00023306"/>
    </source>
</evidence>
<dbReference type="InterPro" id="IPR036615">
    <property type="entry name" value="Mur_ligase_C_dom_sf"/>
</dbReference>
<feature type="domain" description="Mur ligase central" evidence="11">
    <location>
        <begin position="136"/>
        <end position="323"/>
    </location>
</feature>
<evidence type="ECO:0000256" key="3">
    <source>
        <dbReference type="ARBA" id="ARBA00022741"/>
    </source>
</evidence>
<dbReference type="Gene3D" id="3.40.1190.10">
    <property type="entry name" value="Mur-like, catalytic domain"/>
    <property type="match status" value="1"/>
</dbReference>
<dbReference type="PANTHER" id="PTHR43445:SF5">
    <property type="entry name" value="UDP-N-ACETYLMURAMATE--L-ALANYL-GAMMA-D-GLUTAMYL-MESO-2,6-DIAMINOHEPTANDIOATE LIGASE"/>
    <property type="match status" value="1"/>
</dbReference>
<dbReference type="InterPro" id="IPR000713">
    <property type="entry name" value="Mur_ligase_N"/>
</dbReference>
<evidence type="ECO:0000256" key="8">
    <source>
        <dbReference type="ARBA" id="ARBA00023316"/>
    </source>
</evidence>
<comment type="caution">
    <text evidence="12">The sequence shown here is derived from an EMBL/GenBank/DDBJ whole genome shotgun (WGS) entry which is preliminary data.</text>
</comment>
<evidence type="ECO:0000256" key="2">
    <source>
        <dbReference type="ARBA" id="ARBA00022618"/>
    </source>
</evidence>
<gene>
    <name evidence="12" type="primary">mpl</name>
    <name evidence="12" type="ORF">CMN54_04530</name>
</gene>
<accession>A0A2D6YHR7</accession>
<evidence type="ECO:0000256" key="4">
    <source>
        <dbReference type="ARBA" id="ARBA00022840"/>
    </source>
</evidence>
<sequence length="495" mass="54937">MDLGPIKINISSHCPVCNSLMIHKQTSLNHIHFSGICGTAMGSLAVLLQKRGYHITGSDQNIYPPMSDLLREHSIPVREGFSLVHLEPRPDLVVLGNALSRGNPEVEAALAQSIPYISMAELLKEFFIRGRTSLVVTGTHGKTTTTSLLAWAFANAGMNPGFLIGGIAENLKTSCADGSGNFFITEGDEYDTAFFDKRSKFLHYLPDQLILNNLEFDHADIFTSLEQIQQSFRWLLRLVPGNGFVVANGDDDNLKPVLEQIYSPLLTFGLGPDCNVRIEDIQICETGSRFRLEGSGQKSQQIWNLPMVGIHNIRNATAVILLAQHNHLSAEQIQQGFSSFQGVKRRQELRGAINDIWVYDDFAHHPTAVAETIRALRQKHPGKRLCAVFEPRSNTSVLRIHQEQLVYALAQADEVLLAPPHRAERISPDERLDVKAIVHALNRQIPAHALEISAILEHLQATATSGDVILIMSNGKFDNLHERLLKILDSEIDLA</sequence>
<dbReference type="GO" id="GO:0051301">
    <property type="term" value="P:cell division"/>
    <property type="evidence" value="ECO:0007669"/>
    <property type="project" value="UniProtKB-KW"/>
</dbReference>
<dbReference type="SUPFAM" id="SSF53244">
    <property type="entry name" value="MurD-like peptide ligases, peptide-binding domain"/>
    <property type="match status" value="1"/>
</dbReference>
<keyword evidence="3" id="KW-0547">Nucleotide-binding</keyword>
<evidence type="ECO:0000256" key="5">
    <source>
        <dbReference type="ARBA" id="ARBA00022960"/>
    </source>
</evidence>
<keyword evidence="8" id="KW-0961">Cell wall biogenesis/degradation</keyword>
<dbReference type="Pfam" id="PF01225">
    <property type="entry name" value="Mur_ligase"/>
    <property type="match status" value="1"/>
</dbReference>
<dbReference type="GO" id="GO:0071555">
    <property type="term" value="P:cell wall organization"/>
    <property type="evidence" value="ECO:0007669"/>
    <property type="project" value="UniProtKB-KW"/>
</dbReference>
<keyword evidence="6" id="KW-0573">Peptidoglycan synthesis</keyword>
<dbReference type="SUPFAM" id="SSF51984">
    <property type="entry name" value="MurCD N-terminal domain"/>
    <property type="match status" value="1"/>
</dbReference>
<dbReference type="PANTHER" id="PTHR43445">
    <property type="entry name" value="UDP-N-ACETYLMURAMATE--L-ALANINE LIGASE-RELATED"/>
    <property type="match status" value="1"/>
</dbReference>
<dbReference type="Gene3D" id="3.90.190.20">
    <property type="entry name" value="Mur ligase, C-terminal domain"/>
    <property type="match status" value="1"/>
</dbReference>
<dbReference type="InterPro" id="IPR004101">
    <property type="entry name" value="Mur_ligase_C"/>
</dbReference>
<evidence type="ECO:0000259" key="9">
    <source>
        <dbReference type="Pfam" id="PF01225"/>
    </source>
</evidence>
<dbReference type="Pfam" id="PF02875">
    <property type="entry name" value="Mur_ligase_C"/>
    <property type="match status" value="1"/>
</dbReference>
<evidence type="ECO:0000313" key="12">
    <source>
        <dbReference type="EMBL" id="MAH62711.1"/>
    </source>
</evidence>
<organism evidence="12 13">
    <name type="scientific">SAR324 cluster bacterium</name>
    <dbReference type="NCBI Taxonomy" id="2024889"/>
    <lineage>
        <taxon>Bacteria</taxon>
        <taxon>Deltaproteobacteria</taxon>
        <taxon>SAR324 cluster</taxon>
    </lineage>
</organism>
<proteinExistence type="predicted"/>
<feature type="domain" description="Mur ligase N-terminal catalytic" evidence="9">
    <location>
        <begin position="30"/>
        <end position="127"/>
    </location>
</feature>
<dbReference type="SUPFAM" id="SSF53623">
    <property type="entry name" value="MurD-like peptide ligases, catalytic domain"/>
    <property type="match status" value="1"/>
</dbReference>
<name>A0A2D6YHR7_9DELT</name>
<dbReference type="GO" id="GO:0009252">
    <property type="term" value="P:peptidoglycan biosynthetic process"/>
    <property type="evidence" value="ECO:0007669"/>
    <property type="project" value="UniProtKB-KW"/>
</dbReference>
<keyword evidence="1 12" id="KW-0436">Ligase</keyword>
<keyword evidence="2" id="KW-0132">Cell division</keyword>
<evidence type="ECO:0000313" key="13">
    <source>
        <dbReference type="Proteomes" id="UP000226525"/>
    </source>
</evidence>
<feature type="domain" description="Mur ligase C-terminal" evidence="10">
    <location>
        <begin position="345"/>
        <end position="475"/>
    </location>
</feature>
<reference evidence="13" key="1">
    <citation type="submission" date="2017-09" db="EMBL/GenBank/DDBJ databases">
        <title>The Reconstruction of 2,631 Draft Metagenome-Assembled Genomes from the Global Oceans.</title>
        <authorList>
            <person name="Tully B.J."/>
            <person name="Graham E.D."/>
            <person name="Heidelberg J.F."/>
        </authorList>
    </citation>
    <scope>NUCLEOTIDE SEQUENCE [LARGE SCALE GENOMIC DNA]</scope>
</reference>
<keyword evidence="7" id="KW-0131">Cell cycle</keyword>
<dbReference type="Proteomes" id="UP000226525">
    <property type="component" value="Unassembled WGS sequence"/>
</dbReference>
<dbReference type="AlphaFoldDB" id="A0A2D6YHR7"/>
<evidence type="ECO:0000256" key="6">
    <source>
        <dbReference type="ARBA" id="ARBA00022984"/>
    </source>
</evidence>
<evidence type="ECO:0000256" key="1">
    <source>
        <dbReference type="ARBA" id="ARBA00022598"/>
    </source>
</evidence>
<evidence type="ECO:0000259" key="10">
    <source>
        <dbReference type="Pfam" id="PF02875"/>
    </source>
</evidence>
<dbReference type="Pfam" id="PF08245">
    <property type="entry name" value="Mur_ligase_M"/>
    <property type="match status" value="1"/>
</dbReference>
<dbReference type="InterPro" id="IPR036565">
    <property type="entry name" value="Mur-like_cat_sf"/>
</dbReference>
<dbReference type="InterPro" id="IPR050061">
    <property type="entry name" value="MurCDEF_pg_biosynth"/>
</dbReference>
<keyword evidence="4" id="KW-0067">ATP-binding</keyword>
<dbReference type="InterPro" id="IPR005757">
    <property type="entry name" value="Mpl"/>
</dbReference>
<dbReference type="EMBL" id="NZEX01000047">
    <property type="protein sequence ID" value="MAH62711.1"/>
    <property type="molecule type" value="Genomic_DNA"/>
</dbReference>
<dbReference type="NCBIfam" id="TIGR01081">
    <property type="entry name" value="mpl"/>
    <property type="match status" value="1"/>
</dbReference>
<dbReference type="GO" id="GO:0008360">
    <property type="term" value="P:regulation of cell shape"/>
    <property type="evidence" value="ECO:0007669"/>
    <property type="project" value="UniProtKB-KW"/>
</dbReference>
<dbReference type="InterPro" id="IPR013221">
    <property type="entry name" value="Mur_ligase_cen"/>
</dbReference>
<protein>
    <submittedName>
        <fullName evidence="12">UDP-N-acetylmuramate:L-alanyl-gamma-D-glutamyl-meso-diaminopimelate ligase</fullName>
    </submittedName>
</protein>